<dbReference type="EMBL" id="JASJOU010000006">
    <property type="protein sequence ID" value="MDJ1502852.1"/>
    <property type="molecule type" value="Genomic_DNA"/>
</dbReference>
<name>A0AAE3R8R7_9BACT</name>
<accession>A0AAE3R8R7</accession>
<organism evidence="1 2">
    <name type="scientific">Xanthocytophaga agilis</name>
    <dbReference type="NCBI Taxonomy" id="3048010"/>
    <lineage>
        <taxon>Bacteria</taxon>
        <taxon>Pseudomonadati</taxon>
        <taxon>Bacteroidota</taxon>
        <taxon>Cytophagia</taxon>
        <taxon>Cytophagales</taxon>
        <taxon>Rhodocytophagaceae</taxon>
        <taxon>Xanthocytophaga</taxon>
    </lineage>
</organism>
<evidence type="ECO:0000313" key="1">
    <source>
        <dbReference type="EMBL" id="MDJ1502852.1"/>
    </source>
</evidence>
<proteinExistence type="predicted"/>
<evidence type="ECO:0000313" key="2">
    <source>
        <dbReference type="Proteomes" id="UP001232063"/>
    </source>
</evidence>
<comment type="caution">
    <text evidence="1">The sequence shown here is derived from an EMBL/GenBank/DDBJ whole genome shotgun (WGS) entry which is preliminary data.</text>
</comment>
<dbReference type="Proteomes" id="UP001232063">
    <property type="component" value="Unassembled WGS sequence"/>
</dbReference>
<protein>
    <submittedName>
        <fullName evidence="1">Uncharacterized protein</fullName>
    </submittedName>
</protein>
<reference evidence="1" key="1">
    <citation type="submission" date="2023-05" db="EMBL/GenBank/DDBJ databases">
        <authorList>
            <person name="Zhang X."/>
        </authorList>
    </citation>
    <scope>NUCLEOTIDE SEQUENCE</scope>
    <source>
        <strain evidence="1">BD1B2-1</strain>
    </source>
</reference>
<sequence>MQTPKRFAFPSLRKIADLIYKGQPLLSHFVSEGGEHYLFYWIEGDLLQNRWLVCRVRLEQLVKYTDRKLSLQNIFLAPPDGFLYSLETDNGSELQYRNVQILFPADIPARQLPPKDSLYKGNPHAQPVDLLNLSAQYDSGLLQIHFSESPKVGYGTIDLSLLAPALNHLYEIADGLGLSYYKKQTDTRHLTERFVREDHKKLITTASHYELLHTLPGSFTILLRPRNQQLPMFGQESEPDKFSRYWYEFIQASFDFEKLKVFADQIDGRVVTSYQNLLKLIKTNRLQLQLKWANHYTQLQWQQGIGYQDAGQILENLNRLEYLSDRTIQLTGKFVALNIRSNLYVFEADDKSVSKGMVTPTLHASMSLLYFNRRYEVVIQRVETKQAGKPKPKTKDLLISFTELQTPNRTLFQLNNGLIPDQEPF</sequence>
<keyword evidence="2" id="KW-1185">Reference proteome</keyword>
<gene>
    <name evidence="1" type="ORF">QNI22_19440</name>
</gene>
<dbReference type="AlphaFoldDB" id="A0AAE3R8R7"/>
<dbReference type="RefSeq" id="WP_314513179.1">
    <property type="nucleotide sequence ID" value="NZ_JASJOU010000006.1"/>
</dbReference>